<evidence type="ECO:0000256" key="3">
    <source>
        <dbReference type="SAM" id="Phobius"/>
    </source>
</evidence>
<feature type="coiled-coil region" evidence="1">
    <location>
        <begin position="358"/>
        <end position="420"/>
    </location>
</feature>
<dbReference type="Gene3D" id="1.20.5.1160">
    <property type="entry name" value="Vasodilator-stimulated phosphoprotein"/>
    <property type="match status" value="1"/>
</dbReference>
<feature type="transmembrane region" description="Helical" evidence="3">
    <location>
        <begin position="432"/>
        <end position="451"/>
    </location>
</feature>
<feature type="coiled-coil region" evidence="1">
    <location>
        <begin position="134"/>
        <end position="283"/>
    </location>
</feature>
<dbReference type="InterPro" id="IPR051176">
    <property type="entry name" value="Cent_Immune-Sig_Mod"/>
</dbReference>
<keyword evidence="3" id="KW-0812">Transmembrane</keyword>
<reference evidence="4" key="2">
    <citation type="submission" date="2016-06" db="EMBL/GenBank/DDBJ databases">
        <title>The genome of a short-lived fish provides insights into sex chromosome evolution and the genetic control of aging.</title>
        <authorList>
            <person name="Reichwald K."/>
            <person name="Felder M."/>
            <person name="Petzold A."/>
            <person name="Koch P."/>
            <person name="Groth M."/>
            <person name="Platzer M."/>
        </authorList>
    </citation>
    <scope>NUCLEOTIDE SEQUENCE</scope>
    <source>
        <tissue evidence="4">Brain</tissue>
    </source>
</reference>
<keyword evidence="1" id="KW-0175">Coiled coil</keyword>
<protein>
    <submittedName>
        <fullName evidence="4">Coiled-coil domain containing 136b</fullName>
    </submittedName>
</protein>
<dbReference type="GO" id="GO:0007338">
    <property type="term" value="P:single fertilization"/>
    <property type="evidence" value="ECO:0007669"/>
    <property type="project" value="TreeGrafter"/>
</dbReference>
<dbReference type="GO" id="GO:0001675">
    <property type="term" value="P:acrosome assembly"/>
    <property type="evidence" value="ECO:0007669"/>
    <property type="project" value="TreeGrafter"/>
</dbReference>
<dbReference type="EMBL" id="HADW01018269">
    <property type="protein sequence ID" value="SBP19669.1"/>
    <property type="molecule type" value="Transcribed_RNA"/>
</dbReference>
<name>A0A1A7XPA4_9TELE</name>
<dbReference type="PANTHER" id="PTHR15715">
    <property type="entry name" value="CENTROSOMAL PROTEIN OF 170 KDA"/>
    <property type="match status" value="1"/>
</dbReference>
<accession>A0A1A7XPA4</accession>
<dbReference type="AlphaFoldDB" id="A0A1A7XPA4"/>
<dbReference type="GO" id="GO:0002080">
    <property type="term" value="C:acrosomal membrane"/>
    <property type="evidence" value="ECO:0007669"/>
    <property type="project" value="TreeGrafter"/>
</dbReference>
<organism evidence="4">
    <name type="scientific">Iconisemion striatum</name>
    <dbReference type="NCBI Taxonomy" id="60296"/>
    <lineage>
        <taxon>Eukaryota</taxon>
        <taxon>Metazoa</taxon>
        <taxon>Chordata</taxon>
        <taxon>Craniata</taxon>
        <taxon>Vertebrata</taxon>
        <taxon>Euteleostomi</taxon>
        <taxon>Actinopterygii</taxon>
        <taxon>Neopterygii</taxon>
        <taxon>Teleostei</taxon>
        <taxon>Neoteleostei</taxon>
        <taxon>Acanthomorphata</taxon>
        <taxon>Ovalentaria</taxon>
        <taxon>Atherinomorphae</taxon>
        <taxon>Cyprinodontiformes</taxon>
        <taxon>Nothobranchiidae</taxon>
        <taxon>Iconisemion</taxon>
    </lineage>
</organism>
<evidence type="ECO:0000313" key="4">
    <source>
        <dbReference type="EMBL" id="SBP19669.1"/>
    </source>
</evidence>
<evidence type="ECO:0000256" key="2">
    <source>
        <dbReference type="SAM" id="MobiDB-lite"/>
    </source>
</evidence>
<feature type="region of interest" description="Disordered" evidence="2">
    <location>
        <begin position="1"/>
        <end position="90"/>
    </location>
</feature>
<evidence type="ECO:0000256" key="1">
    <source>
        <dbReference type="SAM" id="Coils"/>
    </source>
</evidence>
<sequence>MDGLRLPPLIEEALDSTEDTNDLKADSSPTDNKITAKERGILEENNEKDKMDQERSLEEEGEEKKLKAEEGEEPEKNRKEELTEEQELEELRTQMLQLLLELDEVRETSNKHQESFQELQGLLEDERLASAHQAEAFTRQIQNLQAQLRSVQEEMNSLEEEKESELAEAQEELRVAQEEVVLLQQAAEEAAAERENDIASLQEELCRRRAELQHLTEETQEYELEITTLRAEINMKSQRREAERREGDVDLLKEECRMLKEECQTLKEDNRRLSEKLQLLQRQRTCSSIYLSLKEEDTVEGKEVREAEPASDEVLTQSYMTMAQSENCRLVDASIQKNISFEGKPVTPTSWNGGIGEIFSLRDQLKKAEEKASQVQVECDGLKLELQELQVLYDSSQRERAELEEELQRCKAELEKLSGGAQRFIHPSEHPVLSIPFIGMIIIVAVVWCWLSELASQRARGVR</sequence>
<feature type="compositionally biased region" description="Basic and acidic residues" evidence="2">
    <location>
        <begin position="34"/>
        <end position="81"/>
    </location>
</feature>
<gene>
    <name evidence="4" type="primary">CCDC136B</name>
</gene>
<reference evidence="4" key="1">
    <citation type="submission" date="2016-05" db="EMBL/GenBank/DDBJ databases">
        <authorList>
            <person name="Lavstsen T."/>
            <person name="Jespersen J.S."/>
        </authorList>
    </citation>
    <scope>NUCLEOTIDE SEQUENCE</scope>
    <source>
        <tissue evidence="4">Brain</tissue>
    </source>
</reference>
<keyword evidence="3" id="KW-1133">Transmembrane helix</keyword>
<proteinExistence type="predicted"/>
<dbReference type="PANTHER" id="PTHR15715:SF26">
    <property type="entry name" value="COILED-COIL DOMAIN-CONTAINING PROTEIN 136"/>
    <property type="match status" value="1"/>
</dbReference>
<keyword evidence="3" id="KW-0472">Membrane</keyword>